<evidence type="ECO:0000259" key="1">
    <source>
        <dbReference type="Pfam" id="PF00561"/>
    </source>
</evidence>
<reference evidence="2 3" key="1">
    <citation type="submission" date="2020-02" db="EMBL/GenBank/DDBJ databases">
        <title>Acidophilic actinobacteria isolated from forest soil.</title>
        <authorList>
            <person name="Golinska P."/>
        </authorList>
    </citation>
    <scope>NUCLEOTIDE SEQUENCE [LARGE SCALE GENOMIC DNA]</scope>
    <source>
        <strain evidence="2 3">NL8</strain>
    </source>
</reference>
<feature type="domain" description="AB hydrolase-1" evidence="1">
    <location>
        <begin position="20"/>
        <end position="140"/>
    </location>
</feature>
<keyword evidence="2" id="KW-0378">Hydrolase</keyword>
<dbReference type="Pfam" id="PF00561">
    <property type="entry name" value="Abhydrolase_1"/>
    <property type="match status" value="1"/>
</dbReference>
<dbReference type="InterPro" id="IPR029058">
    <property type="entry name" value="AB_hydrolase_fold"/>
</dbReference>
<organism evidence="2 3">
    <name type="scientific">Catenulispora pinistramenti</name>
    <dbReference type="NCBI Taxonomy" id="2705254"/>
    <lineage>
        <taxon>Bacteria</taxon>
        <taxon>Bacillati</taxon>
        <taxon>Actinomycetota</taxon>
        <taxon>Actinomycetes</taxon>
        <taxon>Catenulisporales</taxon>
        <taxon>Catenulisporaceae</taxon>
        <taxon>Catenulispora</taxon>
    </lineage>
</organism>
<dbReference type="InterPro" id="IPR050471">
    <property type="entry name" value="AB_hydrolase"/>
</dbReference>
<dbReference type="PRINTS" id="PR00111">
    <property type="entry name" value="ABHYDROLASE"/>
</dbReference>
<name>A0ABS5L1E4_9ACTN</name>
<gene>
    <name evidence="2" type="ORF">KGQ19_35340</name>
</gene>
<proteinExistence type="predicted"/>
<evidence type="ECO:0000313" key="3">
    <source>
        <dbReference type="Proteomes" id="UP000730482"/>
    </source>
</evidence>
<accession>A0ABS5L1E4</accession>
<dbReference type="GO" id="GO:0016787">
    <property type="term" value="F:hydrolase activity"/>
    <property type="evidence" value="ECO:0007669"/>
    <property type="project" value="UniProtKB-KW"/>
</dbReference>
<keyword evidence="3" id="KW-1185">Reference proteome</keyword>
<dbReference type="Gene3D" id="3.40.50.1820">
    <property type="entry name" value="alpha/beta hydrolase"/>
    <property type="match status" value="1"/>
</dbReference>
<dbReference type="PANTHER" id="PTHR43433">
    <property type="entry name" value="HYDROLASE, ALPHA/BETA FOLD FAMILY PROTEIN"/>
    <property type="match status" value="1"/>
</dbReference>
<sequence>MPSVRVGDVDVYYEIHGEGPPLVFVGGLGVDMTVFAPFTERLARSFRVLTFDNRGAGRTDKPDIPYSIPMMAEDTVGLMDALGLPRAHLVGVSMGGRIALEIAAAHPARVDRMVLIATAATGTGRLRMSIPARVLGFAKRLHLLPGVSPERRQPHYAHLRQLAASTSYDGTDRLSEIQAPTLILHGHRDRSMKPAAALATRVGIRDSEIEFFRGGHMFFMLTQRDAVADRVEDFLQDWRGRSWPTNLAQI</sequence>
<dbReference type="InterPro" id="IPR000073">
    <property type="entry name" value="AB_hydrolase_1"/>
</dbReference>
<protein>
    <submittedName>
        <fullName evidence="2">Alpha/beta fold hydrolase</fullName>
    </submittedName>
</protein>
<dbReference type="PANTHER" id="PTHR43433:SF5">
    <property type="entry name" value="AB HYDROLASE-1 DOMAIN-CONTAINING PROTEIN"/>
    <property type="match status" value="1"/>
</dbReference>
<dbReference type="Proteomes" id="UP000730482">
    <property type="component" value="Unassembled WGS sequence"/>
</dbReference>
<comment type="caution">
    <text evidence="2">The sequence shown here is derived from an EMBL/GenBank/DDBJ whole genome shotgun (WGS) entry which is preliminary data.</text>
</comment>
<evidence type="ECO:0000313" key="2">
    <source>
        <dbReference type="EMBL" id="MBS2552144.1"/>
    </source>
</evidence>
<dbReference type="RefSeq" id="WP_212017450.1">
    <property type="nucleotide sequence ID" value="NZ_JAAFYZ010000173.1"/>
</dbReference>
<dbReference type="EMBL" id="JAAFYZ010000173">
    <property type="protein sequence ID" value="MBS2552144.1"/>
    <property type="molecule type" value="Genomic_DNA"/>
</dbReference>
<dbReference type="SUPFAM" id="SSF53474">
    <property type="entry name" value="alpha/beta-Hydrolases"/>
    <property type="match status" value="1"/>
</dbReference>